<dbReference type="InterPro" id="IPR009072">
    <property type="entry name" value="Histone-fold"/>
</dbReference>
<keyword evidence="8" id="KW-1185">Reference proteome</keyword>
<dbReference type="GO" id="GO:0005634">
    <property type="term" value="C:nucleus"/>
    <property type="evidence" value="ECO:0007669"/>
    <property type="project" value="UniProtKB-SubCell"/>
</dbReference>
<dbReference type="Pfam" id="PF07524">
    <property type="entry name" value="Bromo_TP"/>
    <property type="match status" value="1"/>
</dbReference>
<gene>
    <name evidence="7" type="ORF">LAESUDRAFT_744694</name>
</gene>
<dbReference type="EMBL" id="KV427645">
    <property type="protein sequence ID" value="KZT03328.1"/>
    <property type="molecule type" value="Genomic_DNA"/>
</dbReference>
<feature type="region of interest" description="Disordered" evidence="5">
    <location>
        <begin position="286"/>
        <end position="308"/>
    </location>
</feature>
<dbReference type="OrthoDB" id="436852at2759"/>
<dbReference type="InterPro" id="IPR006565">
    <property type="entry name" value="BTP"/>
</dbReference>
<feature type="compositionally biased region" description="Acidic residues" evidence="5">
    <location>
        <begin position="136"/>
        <end position="159"/>
    </location>
</feature>
<evidence type="ECO:0000256" key="5">
    <source>
        <dbReference type="SAM" id="MobiDB-lite"/>
    </source>
</evidence>
<dbReference type="Gene3D" id="1.10.20.10">
    <property type="entry name" value="Histone, subunit A"/>
    <property type="match status" value="1"/>
</dbReference>
<sequence>MDGGARKLLETVTFETLHANNFSRSSTQASQVLTDLLVRYLALLTTTCAKYAQHAGRLSLSVRDAVSALDELGVGVDELSQYYATDGRDLSRYAIHTARRMEDLGEFRAALATGLRVDRDDAISLFYGRVPSPMLSEEEYEDEELGESEEDKEQEESTEAPELSSEGRTQEDAMSLKRKADDSTIPPLSSPKLPPSPISNPSTPPRKRPRTASWRPPSYVPDHLPPFPTNSPAHSPSPAPLDLAVVPNPIKVERLATPPPSQITQSASSADYLTTVPYEQSTLASLPSWHLPTTPSSPPTNGMQTQSRLPTPQVQPALLGAYHHVLTHPPPPLVTSVNPARYRVALGFLAQAEAQPRWDPTPSLFSTTAPNVPRVAAMGPSFPVQVSKGPPTPTEVKNEEDKKSNLPFTPPKPVASTERITPLLSLQTSRIPTLARQVLSGPVYSRVTRLTHPPVLQRGTQRLVYGPGVSAPWNTNAPPTPPAPPNAGKGKEGVNGVSKDAETPSKPLPDARLYATWDYEQKRFHEPLIVRRGRGSVQAGVNMPPLRSRGESRTS</sequence>
<feature type="domain" description="Bromodomain associated" evidence="6">
    <location>
        <begin position="2"/>
        <end position="78"/>
    </location>
</feature>
<feature type="compositionally biased region" description="Basic and acidic residues" evidence="5">
    <location>
        <begin position="168"/>
        <end position="182"/>
    </location>
</feature>
<dbReference type="STRING" id="1314785.A0A165CRX1"/>
<dbReference type="GeneID" id="63828356"/>
<evidence type="ECO:0000259" key="6">
    <source>
        <dbReference type="SMART" id="SM00576"/>
    </source>
</evidence>
<dbReference type="GO" id="GO:0046982">
    <property type="term" value="F:protein heterodimerization activity"/>
    <property type="evidence" value="ECO:0007669"/>
    <property type="project" value="InterPro"/>
</dbReference>
<evidence type="ECO:0000256" key="2">
    <source>
        <dbReference type="ARBA" id="ARBA00023015"/>
    </source>
</evidence>
<keyword evidence="2" id="KW-0805">Transcription regulation</keyword>
<dbReference type="Proteomes" id="UP000076871">
    <property type="component" value="Unassembled WGS sequence"/>
</dbReference>
<dbReference type="RefSeq" id="XP_040761068.1">
    <property type="nucleotide sequence ID" value="XM_040911328.1"/>
</dbReference>
<feature type="region of interest" description="Disordered" evidence="5">
    <location>
        <begin position="535"/>
        <end position="555"/>
    </location>
</feature>
<reference evidence="7 8" key="1">
    <citation type="journal article" date="2016" name="Mol. Biol. Evol.">
        <title>Comparative Genomics of Early-Diverging Mushroom-Forming Fungi Provides Insights into the Origins of Lignocellulose Decay Capabilities.</title>
        <authorList>
            <person name="Nagy L.G."/>
            <person name="Riley R."/>
            <person name="Tritt A."/>
            <person name="Adam C."/>
            <person name="Daum C."/>
            <person name="Floudas D."/>
            <person name="Sun H."/>
            <person name="Yadav J.S."/>
            <person name="Pangilinan J."/>
            <person name="Larsson K.H."/>
            <person name="Matsuura K."/>
            <person name="Barry K."/>
            <person name="Labutti K."/>
            <person name="Kuo R."/>
            <person name="Ohm R.A."/>
            <person name="Bhattacharya S.S."/>
            <person name="Shirouzu T."/>
            <person name="Yoshinaga Y."/>
            <person name="Martin F.M."/>
            <person name="Grigoriev I.V."/>
            <person name="Hibbett D.S."/>
        </authorList>
    </citation>
    <scope>NUCLEOTIDE SEQUENCE [LARGE SCALE GENOMIC DNA]</scope>
    <source>
        <strain evidence="7 8">93-53</strain>
    </source>
</reference>
<evidence type="ECO:0000313" key="7">
    <source>
        <dbReference type="EMBL" id="KZT03328.1"/>
    </source>
</evidence>
<evidence type="ECO:0000256" key="3">
    <source>
        <dbReference type="ARBA" id="ARBA00023163"/>
    </source>
</evidence>
<name>A0A165CRX1_9APHY</name>
<evidence type="ECO:0000256" key="4">
    <source>
        <dbReference type="ARBA" id="ARBA00023242"/>
    </source>
</evidence>
<dbReference type="SMART" id="SM00576">
    <property type="entry name" value="BTP"/>
    <property type="match status" value="1"/>
</dbReference>
<dbReference type="InParanoid" id="A0A165CRX1"/>
<keyword evidence="4" id="KW-0539">Nucleus</keyword>
<feature type="region of interest" description="Disordered" evidence="5">
    <location>
        <begin position="472"/>
        <end position="509"/>
    </location>
</feature>
<proteinExistence type="predicted"/>
<keyword evidence="3" id="KW-0804">Transcription</keyword>
<dbReference type="CDD" id="cd00076">
    <property type="entry name" value="HFD_SF"/>
    <property type="match status" value="1"/>
</dbReference>
<organism evidence="7 8">
    <name type="scientific">Laetiporus sulphureus 93-53</name>
    <dbReference type="NCBI Taxonomy" id="1314785"/>
    <lineage>
        <taxon>Eukaryota</taxon>
        <taxon>Fungi</taxon>
        <taxon>Dikarya</taxon>
        <taxon>Basidiomycota</taxon>
        <taxon>Agaricomycotina</taxon>
        <taxon>Agaricomycetes</taxon>
        <taxon>Polyporales</taxon>
        <taxon>Laetiporus</taxon>
    </lineage>
</organism>
<evidence type="ECO:0000313" key="8">
    <source>
        <dbReference type="Proteomes" id="UP000076871"/>
    </source>
</evidence>
<feature type="compositionally biased region" description="Pro residues" evidence="5">
    <location>
        <begin position="188"/>
        <end position="204"/>
    </location>
</feature>
<protein>
    <recommendedName>
        <fullName evidence="6">Bromodomain associated domain-containing protein</fullName>
    </recommendedName>
</protein>
<feature type="region of interest" description="Disordered" evidence="5">
    <location>
        <begin position="381"/>
        <end position="415"/>
    </location>
</feature>
<feature type="compositionally biased region" description="Pro residues" evidence="5">
    <location>
        <begin position="223"/>
        <end position="239"/>
    </location>
</feature>
<dbReference type="AlphaFoldDB" id="A0A165CRX1"/>
<comment type="subcellular location">
    <subcellularLocation>
        <location evidence="1">Nucleus</location>
    </subcellularLocation>
</comment>
<feature type="region of interest" description="Disordered" evidence="5">
    <location>
        <begin position="134"/>
        <end position="245"/>
    </location>
</feature>
<accession>A0A165CRX1</accession>
<evidence type="ECO:0000256" key="1">
    <source>
        <dbReference type="ARBA" id="ARBA00004123"/>
    </source>
</evidence>